<protein>
    <submittedName>
        <fullName evidence="2">Uncharacterized protein</fullName>
    </submittedName>
</protein>
<feature type="region of interest" description="Disordered" evidence="1">
    <location>
        <begin position="447"/>
        <end position="498"/>
    </location>
</feature>
<accession>N1PBP7</accession>
<organism evidence="2 3">
    <name type="scientific">Dothistroma septosporum (strain NZE10 / CBS 128990)</name>
    <name type="common">Red band needle blight fungus</name>
    <name type="synonym">Mycosphaerella pini</name>
    <dbReference type="NCBI Taxonomy" id="675120"/>
    <lineage>
        <taxon>Eukaryota</taxon>
        <taxon>Fungi</taxon>
        <taxon>Dikarya</taxon>
        <taxon>Ascomycota</taxon>
        <taxon>Pezizomycotina</taxon>
        <taxon>Dothideomycetes</taxon>
        <taxon>Dothideomycetidae</taxon>
        <taxon>Mycosphaerellales</taxon>
        <taxon>Mycosphaerellaceae</taxon>
        <taxon>Dothistroma</taxon>
    </lineage>
</organism>
<dbReference type="Proteomes" id="UP000016933">
    <property type="component" value="Unassembled WGS sequence"/>
</dbReference>
<feature type="compositionally biased region" description="Polar residues" evidence="1">
    <location>
        <begin position="298"/>
        <end position="310"/>
    </location>
</feature>
<feature type="compositionally biased region" description="Basic and acidic residues" evidence="1">
    <location>
        <begin position="464"/>
        <end position="478"/>
    </location>
</feature>
<proteinExistence type="predicted"/>
<reference evidence="3" key="1">
    <citation type="journal article" date="2012" name="PLoS Genet.">
        <title>The genomes of the fungal plant pathogens Cladosporium fulvum and Dothistroma septosporum reveal adaptation to different hosts and lifestyles but also signatures of common ancestry.</title>
        <authorList>
            <person name="de Wit P.J.G.M."/>
            <person name="van der Burgt A."/>
            <person name="Oekmen B."/>
            <person name="Stergiopoulos I."/>
            <person name="Abd-Elsalam K.A."/>
            <person name="Aerts A.L."/>
            <person name="Bahkali A.H."/>
            <person name="Beenen H.G."/>
            <person name="Chettri P."/>
            <person name="Cox M.P."/>
            <person name="Datema E."/>
            <person name="de Vries R.P."/>
            <person name="Dhillon B."/>
            <person name="Ganley A.R."/>
            <person name="Griffiths S.A."/>
            <person name="Guo Y."/>
            <person name="Hamelin R.C."/>
            <person name="Henrissat B."/>
            <person name="Kabir M.S."/>
            <person name="Jashni M.K."/>
            <person name="Kema G."/>
            <person name="Klaubauf S."/>
            <person name="Lapidus A."/>
            <person name="Levasseur A."/>
            <person name="Lindquist E."/>
            <person name="Mehrabi R."/>
            <person name="Ohm R.A."/>
            <person name="Owen T.J."/>
            <person name="Salamov A."/>
            <person name="Schwelm A."/>
            <person name="Schijlen E."/>
            <person name="Sun H."/>
            <person name="van den Burg H.A."/>
            <person name="van Ham R.C.H.J."/>
            <person name="Zhang S."/>
            <person name="Goodwin S.B."/>
            <person name="Grigoriev I.V."/>
            <person name="Collemare J."/>
            <person name="Bradshaw R.E."/>
        </authorList>
    </citation>
    <scope>NUCLEOTIDE SEQUENCE [LARGE SCALE GENOMIC DNA]</scope>
    <source>
        <strain evidence="3">NZE10 / CBS 128990</strain>
    </source>
</reference>
<dbReference type="OrthoDB" id="3848417at2759"/>
<sequence length="498" mass="56121">MCWQGFKRFHCGHAKLIEQECEHARELDLPFWLKVDCPHYTISHHDAGIECGAGRFYCAKTPDGRYLDMVFDQKARAEHRLTQLDSALRDKLGPWEDAVKMQMEQQYAHQHEAYNAFAKHPHILKIKSLRHDVHQERQNVCAKLRDADSALYYASEFFKLNTYNTTGERSRLPGYLRQFGQAQATVQPRRSPHNRWPTNTYHGQSNIVGATRALQQKAQVQATHQARRASERTPPVEAPVRRSARGKKQVNYAEDELSEPSSSERASPVAPASSLKDMILEQRQRDAARLKTAKQPAPQDSPTDGSSTPDTIVLRHPGGSPSPQMPHTYDKLRESFAKQVNLTPTTLTPPIRTNPSTVQYTVPTAMMGSPLKRKVLSSPALPSNKRLRLDWPSEEGASPLSASSPLPYMKIERTDSVTLEIEDMDPFQQPKALAAPMTEPVIAPSMQLAALHDSKGSPQAWEQQRSDASPHSDIKTYEEDVDEKFDFSDIDWDDNTGA</sequence>
<evidence type="ECO:0000256" key="1">
    <source>
        <dbReference type="SAM" id="MobiDB-lite"/>
    </source>
</evidence>
<evidence type="ECO:0000313" key="2">
    <source>
        <dbReference type="EMBL" id="EME38336.1"/>
    </source>
</evidence>
<dbReference type="AlphaFoldDB" id="N1PBP7"/>
<gene>
    <name evidence="2" type="ORF">DOTSEDRAFT_39368</name>
</gene>
<keyword evidence="3" id="KW-1185">Reference proteome</keyword>
<reference evidence="2 3" key="2">
    <citation type="journal article" date="2012" name="PLoS Pathog.">
        <title>Diverse lifestyles and strategies of plant pathogenesis encoded in the genomes of eighteen Dothideomycetes fungi.</title>
        <authorList>
            <person name="Ohm R.A."/>
            <person name="Feau N."/>
            <person name="Henrissat B."/>
            <person name="Schoch C.L."/>
            <person name="Horwitz B.A."/>
            <person name="Barry K.W."/>
            <person name="Condon B.J."/>
            <person name="Copeland A.C."/>
            <person name="Dhillon B."/>
            <person name="Glaser F."/>
            <person name="Hesse C.N."/>
            <person name="Kosti I."/>
            <person name="LaButti K."/>
            <person name="Lindquist E.A."/>
            <person name="Lucas S."/>
            <person name="Salamov A.A."/>
            <person name="Bradshaw R.E."/>
            <person name="Ciuffetti L."/>
            <person name="Hamelin R.C."/>
            <person name="Kema G.H.J."/>
            <person name="Lawrence C."/>
            <person name="Scott J.A."/>
            <person name="Spatafora J.W."/>
            <person name="Turgeon B.G."/>
            <person name="de Wit P.J.G.M."/>
            <person name="Zhong S."/>
            <person name="Goodwin S.B."/>
            <person name="Grigoriev I.V."/>
        </authorList>
    </citation>
    <scope>NUCLEOTIDE SEQUENCE [LARGE SCALE GENOMIC DNA]</scope>
    <source>
        <strain evidence="3">NZE10 / CBS 128990</strain>
    </source>
</reference>
<dbReference type="EMBL" id="KB446547">
    <property type="protein sequence ID" value="EME38336.1"/>
    <property type="molecule type" value="Genomic_DNA"/>
</dbReference>
<feature type="compositionally biased region" description="Acidic residues" evidence="1">
    <location>
        <begin position="479"/>
        <end position="498"/>
    </location>
</feature>
<dbReference type="HOGENOM" id="CLU_547479_0_0_1"/>
<feature type="region of interest" description="Disordered" evidence="1">
    <location>
        <begin position="184"/>
        <end position="203"/>
    </location>
</feature>
<feature type="region of interest" description="Disordered" evidence="1">
    <location>
        <begin position="218"/>
        <end position="328"/>
    </location>
</feature>
<dbReference type="OMA" id="DLPFWLK"/>
<evidence type="ECO:0000313" key="3">
    <source>
        <dbReference type="Proteomes" id="UP000016933"/>
    </source>
</evidence>
<name>N1PBP7_DOTSN</name>
<feature type="compositionally biased region" description="Basic and acidic residues" evidence="1">
    <location>
        <begin position="278"/>
        <end position="289"/>
    </location>
</feature>